<gene>
    <name evidence="9" type="primary">vps28</name>
    <name evidence="9" type="ORF">DNF11_1896</name>
</gene>
<dbReference type="Gene3D" id="1.20.120.1130">
    <property type="match status" value="1"/>
</dbReference>
<dbReference type="PANTHER" id="PTHR12937:SF0">
    <property type="entry name" value="VACUOLAR PROTEIN SORTING-ASSOCIATED PROTEIN 28 HOMOLOG"/>
    <property type="match status" value="1"/>
</dbReference>
<dbReference type="PIRSF" id="PIRSF017535">
    <property type="entry name" value="VPS28"/>
    <property type="match status" value="1"/>
</dbReference>
<dbReference type="VEuPathDB" id="FungiDB:DNF11_1896"/>
<dbReference type="PROSITE" id="PS51313">
    <property type="entry name" value="VPS28_N"/>
    <property type="match status" value="1"/>
</dbReference>
<dbReference type="PROSITE" id="PS51310">
    <property type="entry name" value="VPS28_C"/>
    <property type="match status" value="1"/>
</dbReference>
<dbReference type="SUPFAM" id="SSF140427">
    <property type="entry name" value="VPS28 C-terminal domain-like"/>
    <property type="match status" value="1"/>
</dbReference>
<keyword evidence="10" id="KW-1185">Reference proteome</keyword>
<keyword evidence="4 5" id="KW-0653">Protein transport</keyword>
<dbReference type="Proteomes" id="UP000269793">
    <property type="component" value="Chromosome III"/>
</dbReference>
<evidence type="ECO:0000256" key="3">
    <source>
        <dbReference type="ARBA" id="ARBA00022753"/>
    </source>
</evidence>
<dbReference type="InterPro" id="IPR037206">
    <property type="entry name" value="VPS28_C_sf"/>
</dbReference>
<sequence>MNVYEEQKLYHTSQERERYETMATLYSLITCLDYLERAYVRGAVPDDAYATQCSRLLGQYKTVIKLVTDPTQPPPYVFRDVHDFMRYFHMDHPAAVHRLVLGIPATVEHGESQAPSMSAHVVAETTQNFITLMDALKLQMRAKDQLHPLLSDVLSAYAQTGTEPEPLRAKLLDWLIALNQLSASEELDEAQAREMLFDVEQAYTAWFKGLARGA</sequence>
<dbReference type="GO" id="GO:0031902">
    <property type="term" value="C:late endosome membrane"/>
    <property type="evidence" value="ECO:0007669"/>
    <property type="project" value="UniProtKB-SubCell"/>
</dbReference>
<name>A0A3G2S4Y8_MALR7</name>
<dbReference type="FunFam" id="1.20.120.1130:FF:000001">
    <property type="entry name" value="Vacuolar protein sorting-associated protein 28 homolog"/>
    <property type="match status" value="1"/>
</dbReference>
<dbReference type="InterPro" id="IPR037202">
    <property type="entry name" value="ESCRT_assembly_dom"/>
</dbReference>
<dbReference type="GO" id="GO:0044877">
    <property type="term" value="F:protein-containing complex binding"/>
    <property type="evidence" value="ECO:0007669"/>
    <property type="project" value="TreeGrafter"/>
</dbReference>
<dbReference type="AlphaFoldDB" id="A0A3G2S4Y8"/>
<dbReference type="GO" id="GO:0043328">
    <property type="term" value="P:protein transport to vacuole involved in ubiquitin-dependent protein catabolic process via the multivesicular body sorting pathway"/>
    <property type="evidence" value="ECO:0007669"/>
    <property type="project" value="TreeGrafter"/>
</dbReference>
<dbReference type="EMBL" id="CP033150">
    <property type="protein sequence ID" value="AYO42846.1"/>
    <property type="molecule type" value="Genomic_DNA"/>
</dbReference>
<dbReference type="Gene3D" id="1.20.1440.200">
    <property type="match status" value="1"/>
</dbReference>
<keyword evidence="2 5" id="KW-0813">Transport</keyword>
<evidence type="ECO:0000259" key="8">
    <source>
        <dbReference type="PROSITE" id="PS51313"/>
    </source>
</evidence>
<evidence type="ECO:0000313" key="9">
    <source>
        <dbReference type="EMBL" id="AYO42846.1"/>
    </source>
</evidence>
<dbReference type="InterPro" id="IPR038358">
    <property type="entry name" value="VPS28_N_sf"/>
</dbReference>
<keyword evidence="3 5" id="KW-0967">Endosome</keyword>
<dbReference type="STRING" id="425264.A0A3G2S4Y8"/>
<evidence type="ECO:0000313" key="10">
    <source>
        <dbReference type="Proteomes" id="UP000269793"/>
    </source>
</evidence>
<organism evidence="9 10">
    <name type="scientific">Malassezia restricta (strain ATCC 96810 / NBRC 103918 / CBS 7877)</name>
    <name type="common">Seborrheic dermatitis infection agent</name>
    <dbReference type="NCBI Taxonomy" id="425264"/>
    <lineage>
        <taxon>Eukaryota</taxon>
        <taxon>Fungi</taxon>
        <taxon>Dikarya</taxon>
        <taxon>Basidiomycota</taxon>
        <taxon>Ustilaginomycotina</taxon>
        <taxon>Malasseziomycetes</taxon>
        <taxon>Malasseziales</taxon>
        <taxon>Malasseziaceae</taxon>
        <taxon>Malassezia</taxon>
    </lineage>
</organism>
<evidence type="ECO:0000256" key="5">
    <source>
        <dbReference type="PIRNR" id="PIRNR017535"/>
    </source>
</evidence>
<dbReference type="InterPro" id="IPR017898">
    <property type="entry name" value="VPS28_N"/>
</dbReference>
<evidence type="ECO:0000256" key="4">
    <source>
        <dbReference type="ARBA" id="ARBA00022927"/>
    </source>
</evidence>
<dbReference type="Pfam" id="PF03997">
    <property type="entry name" value="VPS28"/>
    <property type="match status" value="1"/>
</dbReference>
<proteinExistence type="inferred from homology"/>
<evidence type="ECO:0000256" key="1">
    <source>
        <dbReference type="ARBA" id="ARBA00004633"/>
    </source>
</evidence>
<dbReference type="SUPFAM" id="SSF140111">
    <property type="entry name" value="Endosomal sorting complex assembly domain"/>
    <property type="match status" value="1"/>
</dbReference>
<dbReference type="PANTHER" id="PTHR12937">
    <property type="entry name" value="VACUOLAR PROTEIN SORTING 28, ISOFORM 2 VPS28"/>
    <property type="match status" value="1"/>
</dbReference>
<feature type="domain" description="VPS28 N-terminal" evidence="8">
    <location>
        <begin position="1"/>
        <end position="109"/>
    </location>
</feature>
<protein>
    <recommendedName>
        <fullName evidence="5">Vacuolar protein sorting-associated protein 28</fullName>
    </recommendedName>
    <alternativeName>
        <fullName evidence="5">ESCRT-I complex subunit VPS28</fullName>
    </alternativeName>
</protein>
<accession>A0A3G2S4Y8</accession>
<evidence type="ECO:0000256" key="6">
    <source>
        <dbReference type="PROSITE-ProRule" id="PRU00642"/>
    </source>
</evidence>
<dbReference type="GO" id="GO:0000813">
    <property type="term" value="C:ESCRT I complex"/>
    <property type="evidence" value="ECO:0007669"/>
    <property type="project" value="UniProtKB-UniRule"/>
</dbReference>
<comment type="similarity">
    <text evidence="5 6">Belongs to the VPS28 family.</text>
</comment>
<reference evidence="9 10" key="1">
    <citation type="submission" date="2018-10" db="EMBL/GenBank/DDBJ databases">
        <title>Complete genome sequence of Malassezia restricta CBS 7877.</title>
        <authorList>
            <person name="Morand S.C."/>
            <person name="Bertignac M."/>
            <person name="Iltis A."/>
            <person name="Kolder I."/>
            <person name="Pirovano W."/>
            <person name="Jourdain R."/>
            <person name="Clavaud C."/>
        </authorList>
    </citation>
    <scope>NUCLEOTIDE SEQUENCE [LARGE SCALE GENOMIC DNA]</scope>
    <source>
        <strain evidence="9 10">CBS 7877</strain>
    </source>
</reference>
<comment type="function">
    <text evidence="5">Component of the ESCRT-I complex (endosomal sorting complex required for transport I), a regulator of vesicular trafficking process.</text>
</comment>
<feature type="domain" description="VPS28 C-terminal" evidence="7">
    <location>
        <begin position="117"/>
        <end position="211"/>
    </location>
</feature>
<evidence type="ECO:0000259" key="7">
    <source>
        <dbReference type="PROSITE" id="PS51310"/>
    </source>
</evidence>
<dbReference type="InterPro" id="IPR017899">
    <property type="entry name" value="VPS28_C"/>
</dbReference>
<evidence type="ECO:0000256" key="2">
    <source>
        <dbReference type="ARBA" id="ARBA00022448"/>
    </source>
</evidence>
<comment type="subcellular location">
    <subcellularLocation>
        <location evidence="1">Late endosome membrane</location>
        <topology evidence="1">Peripheral membrane protein</topology>
    </subcellularLocation>
</comment>
<dbReference type="OrthoDB" id="2671at2759"/>
<dbReference type="InterPro" id="IPR007143">
    <property type="entry name" value="Vps28"/>
</dbReference>